<evidence type="ECO:0000256" key="1">
    <source>
        <dbReference type="ARBA" id="ARBA00008779"/>
    </source>
</evidence>
<dbReference type="InterPro" id="IPR017850">
    <property type="entry name" value="Alkaline_phosphatase_core_sf"/>
</dbReference>
<dbReference type="InterPro" id="IPR050738">
    <property type="entry name" value="Sulfatase"/>
</dbReference>
<sequence length="518" mass="57514">MGFFFVSKIHLFNIFVINQTYTPCNYLLSQKPQIMKRSFFLILLSAISSLGIAQSKNPTSKPNIIIINMDDMGYGDTEPYGMTGVNTPHFNQIAEEGMRLTNFNAGQAICTASRAALLTGCYPNRIGMSGVLLPGAKHALNPNEETIASLLKKNGYKTANYGKWHLGNELPYWPTNYGFDEFFGIPYSHDVWPIDYDGYSKVTDAKDMRSSFPPLPLINNTTIIDTIENIKDASKLTTLFTEKAIGFIQKNKKNPFFLYLTHPLPHAPLAVSDKFKGKSDLGLFGDVIMELDWSIGEIISTLDKEGLANNTVLIVTSDNGPWLVFGDNAGSSGGFREGKSTTWEGGTRVPFLIRWPGKIKNGTVNSSLMTNMDLLPTIAAITGASLPKNQIDGLNFLPLLTGKTTKGPREVFYYYFGVGSNNLEAIRYKHWKLVFPHKGTTYNKKLQGKDGYRGEGASAEFPMALYDLAHDPGEVRDVQQLYPEIVAEIQKIAETAREDLGDDLNHKIGKNIRKPATY</sequence>
<dbReference type="CDD" id="cd16026">
    <property type="entry name" value="GALNS_like"/>
    <property type="match status" value="1"/>
</dbReference>
<dbReference type="Pfam" id="PF14707">
    <property type="entry name" value="Sulfatase_C"/>
    <property type="match status" value="1"/>
</dbReference>
<accession>A0ABP7FM96</accession>
<protein>
    <submittedName>
        <fullName evidence="4">Sulfatase</fullName>
    </submittedName>
</protein>
<evidence type="ECO:0000313" key="4">
    <source>
        <dbReference type="EMBL" id="GAA3742917.1"/>
    </source>
</evidence>
<feature type="domain" description="Sulfatase N-terminal" evidence="3">
    <location>
        <begin position="62"/>
        <end position="383"/>
    </location>
</feature>
<dbReference type="PANTHER" id="PTHR42693">
    <property type="entry name" value="ARYLSULFATASE FAMILY MEMBER"/>
    <property type="match status" value="1"/>
</dbReference>
<evidence type="ECO:0000256" key="2">
    <source>
        <dbReference type="ARBA" id="ARBA00022801"/>
    </source>
</evidence>
<proteinExistence type="inferred from homology"/>
<comment type="caution">
    <text evidence="4">The sequence shown here is derived from an EMBL/GenBank/DDBJ whole genome shotgun (WGS) entry which is preliminary data.</text>
</comment>
<evidence type="ECO:0000259" key="3">
    <source>
        <dbReference type="Pfam" id="PF00884"/>
    </source>
</evidence>
<dbReference type="Proteomes" id="UP001501367">
    <property type="component" value="Unassembled WGS sequence"/>
</dbReference>
<reference evidence="5" key="1">
    <citation type="journal article" date="2019" name="Int. J. Syst. Evol. Microbiol.">
        <title>The Global Catalogue of Microorganisms (GCM) 10K type strain sequencing project: providing services to taxonomists for standard genome sequencing and annotation.</title>
        <authorList>
            <consortium name="The Broad Institute Genomics Platform"/>
            <consortium name="The Broad Institute Genome Sequencing Center for Infectious Disease"/>
            <person name="Wu L."/>
            <person name="Ma J."/>
        </authorList>
    </citation>
    <scope>NUCLEOTIDE SEQUENCE [LARGE SCALE GENOMIC DNA]</scope>
    <source>
        <strain evidence="5">JCM 17336</strain>
    </source>
</reference>
<keyword evidence="5" id="KW-1185">Reference proteome</keyword>
<dbReference type="SUPFAM" id="SSF53649">
    <property type="entry name" value="Alkaline phosphatase-like"/>
    <property type="match status" value="1"/>
</dbReference>
<keyword evidence="2" id="KW-0378">Hydrolase</keyword>
<name>A0ABP7FM96_9FLAO</name>
<evidence type="ECO:0000313" key="5">
    <source>
        <dbReference type="Proteomes" id="UP001501367"/>
    </source>
</evidence>
<dbReference type="EMBL" id="BAABDT010000005">
    <property type="protein sequence ID" value="GAA3742917.1"/>
    <property type="molecule type" value="Genomic_DNA"/>
</dbReference>
<dbReference type="PANTHER" id="PTHR42693:SF53">
    <property type="entry name" value="ENDO-4-O-SULFATASE"/>
    <property type="match status" value="1"/>
</dbReference>
<dbReference type="Gene3D" id="3.30.1120.10">
    <property type="match status" value="1"/>
</dbReference>
<organism evidence="4 5">
    <name type="scientific">Flavobacterium ginsengisoli</name>
    <dbReference type="NCBI Taxonomy" id="871694"/>
    <lineage>
        <taxon>Bacteria</taxon>
        <taxon>Pseudomonadati</taxon>
        <taxon>Bacteroidota</taxon>
        <taxon>Flavobacteriia</taxon>
        <taxon>Flavobacteriales</taxon>
        <taxon>Flavobacteriaceae</taxon>
        <taxon>Flavobacterium</taxon>
    </lineage>
</organism>
<gene>
    <name evidence="4" type="ORF">GCM10022422_28640</name>
</gene>
<dbReference type="Pfam" id="PF00884">
    <property type="entry name" value="Sulfatase"/>
    <property type="match status" value="1"/>
</dbReference>
<dbReference type="Gene3D" id="3.40.720.10">
    <property type="entry name" value="Alkaline Phosphatase, subunit A"/>
    <property type="match status" value="1"/>
</dbReference>
<comment type="similarity">
    <text evidence="1">Belongs to the sulfatase family.</text>
</comment>
<dbReference type="InterPro" id="IPR000917">
    <property type="entry name" value="Sulfatase_N"/>
</dbReference>